<evidence type="ECO:0000259" key="1">
    <source>
        <dbReference type="Pfam" id="PF01636"/>
    </source>
</evidence>
<feature type="domain" description="Aminoglycoside phosphotransferase" evidence="1">
    <location>
        <begin position="35"/>
        <end position="258"/>
    </location>
</feature>
<comment type="caution">
    <text evidence="2">The sequence shown here is derived from an EMBL/GenBank/DDBJ whole genome shotgun (WGS) entry which is preliminary data.</text>
</comment>
<sequence>MEPIARNIIQTLEGQNLISRTDIVNGSTVFLMGRQRNRFFVFKQLHGRSFFIKQAHEGEAGTFESVTTEAKIYQAVATKPAFAHLCSVMPRLLHFDPTTASMTLELITDAEDLGTKSRRIGQITPTQAAQMGVIAAHYHDIPRSEIADLGIAFEEKPHWIFRLNEEPSPLSSLKGRSKASAEIIDMIMAQPDLGKCLERSKKNWNSQCLIHADFKWENFLCVSPNENNEDETLKILDWERADIGDPAWDVGCGLAAFVIHRAMKAPVIDGETFDMRQSFAEMRAFWDGYISKGTMTGQDLETFCAKSIDMMAARLLVAAYEHCYGVDSAPPLAIALVQLAKMLSGSQAYDVYGKILLQTSRRAA</sequence>
<dbReference type="InterPro" id="IPR002575">
    <property type="entry name" value="Aminoglycoside_PTrfase"/>
</dbReference>
<dbReference type="GO" id="GO:0016740">
    <property type="term" value="F:transferase activity"/>
    <property type="evidence" value="ECO:0007669"/>
    <property type="project" value="UniProtKB-KW"/>
</dbReference>
<evidence type="ECO:0000313" key="2">
    <source>
        <dbReference type="EMBL" id="PRY76612.1"/>
    </source>
</evidence>
<dbReference type="Proteomes" id="UP000238007">
    <property type="component" value="Unassembled WGS sequence"/>
</dbReference>
<dbReference type="Pfam" id="PF01636">
    <property type="entry name" value="APH"/>
    <property type="match status" value="1"/>
</dbReference>
<dbReference type="SUPFAM" id="SSF56112">
    <property type="entry name" value="Protein kinase-like (PK-like)"/>
    <property type="match status" value="1"/>
</dbReference>
<keyword evidence="2" id="KW-0808">Transferase</keyword>
<dbReference type="EMBL" id="PVTP01000008">
    <property type="protein sequence ID" value="PRY76612.1"/>
    <property type="molecule type" value="Genomic_DNA"/>
</dbReference>
<name>A0A2T0VX58_9RHOB</name>
<evidence type="ECO:0000313" key="3">
    <source>
        <dbReference type="Proteomes" id="UP000238007"/>
    </source>
</evidence>
<dbReference type="Gene3D" id="3.90.1200.10">
    <property type="match status" value="1"/>
</dbReference>
<dbReference type="InterPro" id="IPR011009">
    <property type="entry name" value="Kinase-like_dom_sf"/>
</dbReference>
<dbReference type="AlphaFoldDB" id="A0A2T0VX58"/>
<dbReference type="RefSeq" id="WP_106358259.1">
    <property type="nucleotide sequence ID" value="NZ_PVTP01000008.1"/>
</dbReference>
<protein>
    <submittedName>
        <fullName evidence="2">Phosphotransferase family enzyme</fullName>
    </submittedName>
</protein>
<dbReference type="OrthoDB" id="3806873at2"/>
<gene>
    <name evidence="2" type="ORF">CLV80_10876</name>
</gene>
<accession>A0A2T0VX58</accession>
<organism evidence="2 3">
    <name type="scientific">Yoonia maritima</name>
    <dbReference type="NCBI Taxonomy" id="1435347"/>
    <lineage>
        <taxon>Bacteria</taxon>
        <taxon>Pseudomonadati</taxon>
        <taxon>Pseudomonadota</taxon>
        <taxon>Alphaproteobacteria</taxon>
        <taxon>Rhodobacterales</taxon>
        <taxon>Paracoccaceae</taxon>
        <taxon>Yoonia</taxon>
    </lineage>
</organism>
<reference evidence="2 3" key="1">
    <citation type="submission" date="2018-03" db="EMBL/GenBank/DDBJ databases">
        <title>Genomic Encyclopedia of Archaeal and Bacterial Type Strains, Phase II (KMG-II): from individual species to whole genera.</title>
        <authorList>
            <person name="Goeker M."/>
        </authorList>
    </citation>
    <scope>NUCLEOTIDE SEQUENCE [LARGE SCALE GENOMIC DNA]</scope>
    <source>
        <strain evidence="2 3">DSM 101533</strain>
    </source>
</reference>
<keyword evidence="3" id="KW-1185">Reference proteome</keyword>
<proteinExistence type="predicted"/>